<evidence type="ECO:0000256" key="7">
    <source>
        <dbReference type="SAM" id="Phobius"/>
    </source>
</evidence>
<dbReference type="GO" id="GO:0098609">
    <property type="term" value="P:cell-cell adhesion"/>
    <property type="evidence" value="ECO:0007669"/>
    <property type="project" value="TreeGrafter"/>
</dbReference>
<dbReference type="InterPro" id="IPR003599">
    <property type="entry name" value="Ig_sub"/>
</dbReference>
<evidence type="ECO:0000313" key="10">
    <source>
        <dbReference type="Proteomes" id="UP000728032"/>
    </source>
</evidence>
<keyword evidence="3" id="KW-1015">Disulfide bond</keyword>
<feature type="transmembrane region" description="Helical" evidence="7">
    <location>
        <begin position="183"/>
        <end position="208"/>
    </location>
</feature>
<dbReference type="InterPro" id="IPR036179">
    <property type="entry name" value="Ig-like_dom_sf"/>
</dbReference>
<dbReference type="EMBL" id="OC922740">
    <property type="protein sequence ID" value="CAD7654396.1"/>
    <property type="molecule type" value="Genomic_DNA"/>
</dbReference>
<evidence type="ECO:0000256" key="6">
    <source>
        <dbReference type="SAM" id="MobiDB-lite"/>
    </source>
</evidence>
<feature type="non-terminal residue" evidence="9">
    <location>
        <position position="1"/>
    </location>
</feature>
<keyword evidence="5" id="KW-0393">Immunoglobulin domain</keyword>
<dbReference type="InterPro" id="IPR051275">
    <property type="entry name" value="Cell_adhesion_signaling"/>
</dbReference>
<protein>
    <recommendedName>
        <fullName evidence="8">Ig-like domain-containing protein</fullName>
    </recommendedName>
</protein>
<dbReference type="Proteomes" id="UP000728032">
    <property type="component" value="Unassembled WGS sequence"/>
</dbReference>
<dbReference type="SMART" id="SM00408">
    <property type="entry name" value="IGc2"/>
    <property type="match status" value="1"/>
</dbReference>
<evidence type="ECO:0000256" key="4">
    <source>
        <dbReference type="ARBA" id="ARBA00023180"/>
    </source>
</evidence>
<dbReference type="GO" id="GO:0005886">
    <property type="term" value="C:plasma membrane"/>
    <property type="evidence" value="ECO:0007669"/>
    <property type="project" value="TreeGrafter"/>
</dbReference>
<dbReference type="Pfam" id="PF13927">
    <property type="entry name" value="Ig_3"/>
    <property type="match status" value="1"/>
</dbReference>
<dbReference type="InterPro" id="IPR003598">
    <property type="entry name" value="Ig_sub2"/>
</dbReference>
<dbReference type="SMART" id="SM00409">
    <property type="entry name" value="IG"/>
    <property type="match status" value="2"/>
</dbReference>
<dbReference type="GO" id="GO:0050839">
    <property type="term" value="F:cell adhesion molecule binding"/>
    <property type="evidence" value="ECO:0007669"/>
    <property type="project" value="TreeGrafter"/>
</dbReference>
<keyword evidence="7" id="KW-1133">Transmembrane helix</keyword>
<evidence type="ECO:0000256" key="3">
    <source>
        <dbReference type="ARBA" id="ARBA00023157"/>
    </source>
</evidence>
<evidence type="ECO:0000256" key="5">
    <source>
        <dbReference type="ARBA" id="ARBA00023319"/>
    </source>
</evidence>
<dbReference type="InterPro" id="IPR007110">
    <property type="entry name" value="Ig-like_dom"/>
</dbReference>
<feature type="non-terminal residue" evidence="9">
    <location>
        <position position="307"/>
    </location>
</feature>
<gene>
    <name evidence="9" type="ORF">ONB1V03_LOCUS11043</name>
</gene>
<dbReference type="GO" id="GO:0005911">
    <property type="term" value="C:cell-cell junction"/>
    <property type="evidence" value="ECO:0007669"/>
    <property type="project" value="TreeGrafter"/>
</dbReference>
<keyword evidence="7" id="KW-0812">Transmembrane</keyword>
<evidence type="ECO:0000256" key="2">
    <source>
        <dbReference type="ARBA" id="ARBA00023136"/>
    </source>
</evidence>
<dbReference type="EMBL" id="CAJPVJ010007915">
    <property type="protein sequence ID" value="CAG2171583.1"/>
    <property type="molecule type" value="Genomic_DNA"/>
</dbReference>
<dbReference type="PROSITE" id="PS50835">
    <property type="entry name" value="IG_LIKE"/>
    <property type="match status" value="1"/>
</dbReference>
<evidence type="ECO:0000256" key="1">
    <source>
        <dbReference type="ARBA" id="ARBA00004479"/>
    </source>
</evidence>
<sequence>VGTNKATHTLNVSFGPILKPHNETVYGVDVNRDVRIKCEVEGNPKPDIAWLMLGQTNVLGTDGELLVKDVTEKKTGKYICRASVKGFPEISSQLIVRLNGPPQIEDPYIHYGLIGETIVNIDSNRGVNIIDERIPGESTILSTVVIYNAKLSDFGEYNCTIRNRFGFDNRVIILAEKIGFTTLVTFASLLLSILVVIVLITIVVILCLRHRHMKKAVKLKKKGSLYSSTDRTSSDTSDETLVESDVSTAGTTDDTDAGIHVEMQSITSSEMSAPAPHHSRRSHRSHRSRNTGTDIVLDYELEHIGID</sequence>
<name>A0A7R9QRF1_9ACAR</name>
<dbReference type="PANTHER" id="PTHR11640">
    <property type="entry name" value="NEPHRIN"/>
    <property type="match status" value="1"/>
</dbReference>
<evidence type="ECO:0000259" key="8">
    <source>
        <dbReference type="PROSITE" id="PS50835"/>
    </source>
</evidence>
<dbReference type="PANTHER" id="PTHR11640:SF31">
    <property type="entry name" value="IRREGULAR CHIASM C-ROUGHEST PROTEIN-RELATED"/>
    <property type="match status" value="1"/>
</dbReference>
<dbReference type="AlphaFoldDB" id="A0A7R9QRF1"/>
<dbReference type="InterPro" id="IPR013783">
    <property type="entry name" value="Ig-like_fold"/>
</dbReference>
<keyword evidence="2 7" id="KW-0472">Membrane</keyword>
<dbReference type="Gene3D" id="2.60.40.10">
    <property type="entry name" value="Immunoglobulins"/>
    <property type="match status" value="2"/>
</dbReference>
<keyword evidence="10" id="KW-1185">Reference proteome</keyword>
<feature type="region of interest" description="Disordered" evidence="6">
    <location>
        <begin position="267"/>
        <end position="291"/>
    </location>
</feature>
<reference evidence="9" key="1">
    <citation type="submission" date="2020-11" db="EMBL/GenBank/DDBJ databases">
        <authorList>
            <person name="Tran Van P."/>
        </authorList>
    </citation>
    <scope>NUCLEOTIDE SEQUENCE</scope>
</reference>
<accession>A0A7R9QRF1</accession>
<evidence type="ECO:0000313" key="9">
    <source>
        <dbReference type="EMBL" id="CAD7654396.1"/>
    </source>
</evidence>
<feature type="region of interest" description="Disordered" evidence="6">
    <location>
        <begin position="226"/>
        <end position="255"/>
    </location>
</feature>
<feature type="compositionally biased region" description="Basic residues" evidence="6">
    <location>
        <begin position="277"/>
        <end position="289"/>
    </location>
</feature>
<organism evidence="9">
    <name type="scientific">Oppiella nova</name>
    <dbReference type="NCBI Taxonomy" id="334625"/>
    <lineage>
        <taxon>Eukaryota</taxon>
        <taxon>Metazoa</taxon>
        <taxon>Ecdysozoa</taxon>
        <taxon>Arthropoda</taxon>
        <taxon>Chelicerata</taxon>
        <taxon>Arachnida</taxon>
        <taxon>Acari</taxon>
        <taxon>Acariformes</taxon>
        <taxon>Sarcoptiformes</taxon>
        <taxon>Oribatida</taxon>
        <taxon>Brachypylina</taxon>
        <taxon>Oppioidea</taxon>
        <taxon>Oppiidae</taxon>
        <taxon>Oppiella</taxon>
    </lineage>
</organism>
<keyword evidence="4" id="KW-0325">Glycoprotein</keyword>
<dbReference type="SUPFAM" id="SSF48726">
    <property type="entry name" value="Immunoglobulin"/>
    <property type="match status" value="2"/>
</dbReference>
<feature type="domain" description="Ig-like" evidence="8">
    <location>
        <begin position="16"/>
        <end position="91"/>
    </location>
</feature>
<dbReference type="OrthoDB" id="6413693at2759"/>
<proteinExistence type="predicted"/>
<comment type="subcellular location">
    <subcellularLocation>
        <location evidence="1">Membrane</location>
        <topology evidence="1">Single-pass type I membrane protein</topology>
    </subcellularLocation>
</comment>